<evidence type="ECO:0000259" key="2">
    <source>
        <dbReference type="Pfam" id="PF05699"/>
    </source>
</evidence>
<dbReference type="EMBL" id="AMQN01001537">
    <property type="status" value="NOT_ANNOTATED_CDS"/>
    <property type="molecule type" value="Genomic_DNA"/>
</dbReference>
<evidence type="ECO:0000313" key="3">
    <source>
        <dbReference type="EMBL" id="ELU03151.1"/>
    </source>
</evidence>
<organism evidence="3">
    <name type="scientific">Capitella teleta</name>
    <name type="common">Polychaete worm</name>
    <dbReference type="NCBI Taxonomy" id="283909"/>
    <lineage>
        <taxon>Eukaryota</taxon>
        <taxon>Metazoa</taxon>
        <taxon>Spiralia</taxon>
        <taxon>Lophotrochozoa</taxon>
        <taxon>Annelida</taxon>
        <taxon>Polychaeta</taxon>
        <taxon>Sedentaria</taxon>
        <taxon>Scolecida</taxon>
        <taxon>Capitellidae</taxon>
        <taxon>Capitella</taxon>
    </lineage>
</organism>
<evidence type="ECO:0000256" key="1">
    <source>
        <dbReference type="SAM" id="Phobius"/>
    </source>
</evidence>
<reference evidence="5" key="1">
    <citation type="submission" date="2012-12" db="EMBL/GenBank/DDBJ databases">
        <authorList>
            <person name="Hellsten U."/>
            <person name="Grimwood J."/>
            <person name="Chapman J.A."/>
            <person name="Shapiro H."/>
            <person name="Aerts A."/>
            <person name="Otillar R.P."/>
            <person name="Terry A.Y."/>
            <person name="Boore J.L."/>
            <person name="Simakov O."/>
            <person name="Marletaz F."/>
            <person name="Cho S.-J."/>
            <person name="Edsinger-Gonzales E."/>
            <person name="Havlak P."/>
            <person name="Kuo D.-H."/>
            <person name="Larsson T."/>
            <person name="Lv J."/>
            <person name="Arendt D."/>
            <person name="Savage R."/>
            <person name="Osoegawa K."/>
            <person name="de Jong P."/>
            <person name="Lindberg D.R."/>
            <person name="Seaver E.C."/>
            <person name="Weisblat D.A."/>
            <person name="Putnam N.H."/>
            <person name="Grigoriev I.V."/>
            <person name="Rokhsar D.S."/>
        </authorList>
    </citation>
    <scope>NUCLEOTIDE SEQUENCE</scope>
    <source>
        <strain evidence="5">I ESC-2004</strain>
    </source>
</reference>
<dbReference type="EnsemblMetazoa" id="CapteT198341">
    <property type="protein sequence ID" value="CapteP198341"/>
    <property type="gene ID" value="CapteG198341"/>
</dbReference>
<keyword evidence="1" id="KW-0472">Membrane</keyword>
<dbReference type="PANTHER" id="PTHR46169:SF29">
    <property type="entry name" value="DNA REPLICATION-RELATED ELEMENT FACTOR, ISOFORM A"/>
    <property type="match status" value="1"/>
</dbReference>
<evidence type="ECO:0000313" key="5">
    <source>
        <dbReference type="Proteomes" id="UP000014760"/>
    </source>
</evidence>
<name>R7UAJ5_CAPTE</name>
<reference evidence="3 5" key="2">
    <citation type="journal article" date="2013" name="Nature">
        <title>Insights into bilaterian evolution from three spiralian genomes.</title>
        <authorList>
            <person name="Simakov O."/>
            <person name="Marletaz F."/>
            <person name="Cho S.J."/>
            <person name="Edsinger-Gonzales E."/>
            <person name="Havlak P."/>
            <person name="Hellsten U."/>
            <person name="Kuo D.H."/>
            <person name="Larsson T."/>
            <person name="Lv J."/>
            <person name="Arendt D."/>
            <person name="Savage R."/>
            <person name="Osoegawa K."/>
            <person name="de Jong P."/>
            <person name="Grimwood J."/>
            <person name="Chapman J.A."/>
            <person name="Shapiro H."/>
            <person name="Aerts A."/>
            <person name="Otillar R.P."/>
            <person name="Terry A.Y."/>
            <person name="Boore J.L."/>
            <person name="Grigoriev I.V."/>
            <person name="Lindberg D.R."/>
            <person name="Seaver E.C."/>
            <person name="Weisblat D.A."/>
            <person name="Putnam N.H."/>
            <person name="Rokhsar D.S."/>
        </authorList>
    </citation>
    <scope>NUCLEOTIDE SEQUENCE</scope>
    <source>
        <strain evidence="3 5">I ESC-2004</strain>
    </source>
</reference>
<accession>R7UAJ5</accession>
<evidence type="ECO:0000313" key="4">
    <source>
        <dbReference type="EnsemblMetazoa" id="CapteP198341"/>
    </source>
</evidence>
<proteinExistence type="predicted"/>
<dbReference type="SUPFAM" id="SSF53098">
    <property type="entry name" value="Ribonuclease H-like"/>
    <property type="match status" value="1"/>
</dbReference>
<dbReference type="Pfam" id="PF05699">
    <property type="entry name" value="Dimer_Tnp_hAT"/>
    <property type="match status" value="1"/>
</dbReference>
<dbReference type="Proteomes" id="UP000014760">
    <property type="component" value="Unassembled WGS sequence"/>
</dbReference>
<dbReference type="PANTHER" id="PTHR46169">
    <property type="entry name" value="DNA REPLICATION-RELATED ELEMENT FACTOR, ISOFORM A"/>
    <property type="match status" value="1"/>
</dbReference>
<keyword evidence="1" id="KW-0812">Transmembrane</keyword>
<dbReference type="InterPro" id="IPR052717">
    <property type="entry name" value="Vacuolar_transposase_reg"/>
</dbReference>
<feature type="domain" description="HAT C-terminal dimerisation" evidence="2">
    <location>
        <begin position="113"/>
        <end position="168"/>
    </location>
</feature>
<dbReference type="STRING" id="283909.R7UAJ5"/>
<dbReference type="AlphaFoldDB" id="R7UAJ5"/>
<dbReference type="GO" id="GO:0006357">
    <property type="term" value="P:regulation of transcription by RNA polymerase II"/>
    <property type="evidence" value="ECO:0007669"/>
    <property type="project" value="TreeGrafter"/>
</dbReference>
<dbReference type="EMBL" id="KB303456">
    <property type="protein sequence ID" value="ELU03151.1"/>
    <property type="molecule type" value="Genomic_DNA"/>
</dbReference>
<dbReference type="InterPro" id="IPR012337">
    <property type="entry name" value="RNaseH-like_sf"/>
</dbReference>
<dbReference type="HOGENOM" id="CLU_1350042_0_0_1"/>
<sequence length="203" mass="22878">MAYASFVTKIYSLHGTIKCMIELFTFIAFYGSLVSLKLLLSQISYLWLSKSQPYRHCSPLCITTLALGSQISPPEEVVEPSPKKICLAEEEEWLDEITAVPSTSPTSTCIEYEIQDFFREPQIAAKSDPLFWWKEKETLYAKVAPVARHLLAIPASAVPADRIFSLAGDRNVFMNEYLAREKYKAAHSGRTIGTYKARCVDPL</sequence>
<dbReference type="GO" id="GO:0005634">
    <property type="term" value="C:nucleus"/>
    <property type="evidence" value="ECO:0007669"/>
    <property type="project" value="TreeGrafter"/>
</dbReference>
<protein>
    <recommendedName>
        <fullName evidence="2">HAT C-terminal dimerisation domain-containing protein</fullName>
    </recommendedName>
</protein>
<gene>
    <name evidence="3" type="ORF">CAPTEDRAFT_198341</name>
</gene>
<feature type="transmembrane region" description="Helical" evidence="1">
    <location>
        <begin position="20"/>
        <end position="40"/>
    </location>
</feature>
<dbReference type="OrthoDB" id="1869581at2759"/>
<reference evidence="4" key="3">
    <citation type="submission" date="2015-06" db="UniProtKB">
        <authorList>
            <consortium name="EnsemblMetazoa"/>
        </authorList>
    </citation>
    <scope>IDENTIFICATION</scope>
</reference>
<keyword evidence="5" id="KW-1185">Reference proteome</keyword>
<dbReference type="InterPro" id="IPR008906">
    <property type="entry name" value="HATC_C_dom"/>
</dbReference>
<keyword evidence="1" id="KW-1133">Transmembrane helix</keyword>
<dbReference type="GO" id="GO:0046983">
    <property type="term" value="F:protein dimerization activity"/>
    <property type="evidence" value="ECO:0007669"/>
    <property type="project" value="InterPro"/>
</dbReference>